<dbReference type="RefSeq" id="WP_023859527.1">
    <property type="nucleotide sequence ID" value="NZ_AWWH01000106.1"/>
</dbReference>
<reference evidence="1 2" key="1">
    <citation type="journal article" date="2014" name="Genome Announc.">
        <title>The Genome of the Predominant Equine Lactobacillus Species, Lactobacillus equi, Is Reflective of Its Lifestyle Adaptations to an Herbivorous Host.</title>
        <authorList>
            <person name="O'Donnell M.M."/>
            <person name="Harris H.M."/>
            <person name="O'Toole P.W."/>
            <person name="Ross R.P."/>
        </authorList>
    </citation>
    <scope>NUCLEOTIDE SEQUENCE [LARGE SCALE GENOMIC DNA]</scope>
    <source>
        <strain evidence="1 2">DPC 6820</strain>
    </source>
</reference>
<dbReference type="EMBL" id="AWWH01000106">
    <property type="protein sequence ID" value="ETA74267.1"/>
    <property type="molecule type" value="Genomic_DNA"/>
</dbReference>
<proteinExistence type="predicted"/>
<keyword evidence="2" id="KW-1185">Reference proteome</keyword>
<organism evidence="1 2">
    <name type="scientific">Ligilactobacillus equi DPC 6820</name>
    <dbReference type="NCBI Taxonomy" id="1392007"/>
    <lineage>
        <taxon>Bacteria</taxon>
        <taxon>Bacillati</taxon>
        <taxon>Bacillota</taxon>
        <taxon>Bacilli</taxon>
        <taxon>Lactobacillales</taxon>
        <taxon>Lactobacillaceae</taxon>
        <taxon>Ligilactobacillus</taxon>
    </lineage>
</organism>
<name>V7HWI9_9LACO</name>
<sequence length="220" mass="25977">MKTVQEHLKQANIDNLINAFYYKYPAKLDDFADDVTIAQAKKYNYDSMYMFIENLKKTPITPNNDDKTWIFYVYHNINDYMPEPIFNLTPLKELKELGSQAYSYAYEFTPQAEVLGYFIAENKLTTYYLEDLLVDILYEMSFFGLKQEELPVEKTKLDEQIKEFKATNPDQLSIDDFLENTKLDHFTAEEKVYEKQAFDAKMTLGKLSMKRAIKEICKNK</sequence>
<dbReference type="Pfam" id="PF20194">
    <property type="entry name" value="DUF6557"/>
    <property type="match status" value="1"/>
</dbReference>
<dbReference type="AlphaFoldDB" id="V7HWI9"/>
<dbReference type="PATRIC" id="fig|1392007.3.peg.916"/>
<dbReference type="InterPro" id="IPR046687">
    <property type="entry name" value="DUF6557"/>
</dbReference>
<evidence type="ECO:0000313" key="1">
    <source>
        <dbReference type="EMBL" id="ETA74267.1"/>
    </source>
</evidence>
<accession>V7HWI9</accession>
<evidence type="ECO:0000313" key="2">
    <source>
        <dbReference type="Proteomes" id="UP000018559"/>
    </source>
</evidence>
<protein>
    <submittedName>
        <fullName evidence="1">Uncharacterized protein</fullName>
    </submittedName>
</protein>
<comment type="caution">
    <text evidence="1">The sequence shown here is derived from an EMBL/GenBank/DDBJ whole genome shotgun (WGS) entry which is preliminary data.</text>
</comment>
<dbReference type="Proteomes" id="UP000018559">
    <property type="component" value="Unassembled WGS sequence"/>
</dbReference>
<gene>
    <name evidence="1" type="ORF">LEQ_0511c</name>
</gene>